<evidence type="ECO:0000313" key="8">
    <source>
        <dbReference type="EMBL" id="APW97164.1"/>
    </source>
</evidence>
<evidence type="ECO:0000256" key="5">
    <source>
        <dbReference type="ARBA" id="ARBA00023136"/>
    </source>
</evidence>
<organism evidence="9 10">
    <name type="scientific">Natronobacterium lacisalsi AJ5</name>
    <dbReference type="NCBI Taxonomy" id="358396"/>
    <lineage>
        <taxon>Archaea</taxon>
        <taxon>Methanobacteriati</taxon>
        <taxon>Methanobacteriota</taxon>
        <taxon>Stenosarchaea group</taxon>
        <taxon>Halobacteria</taxon>
        <taxon>Halobacteriales</taxon>
        <taxon>Natrialbaceae</taxon>
        <taxon>Natronobacterium</taxon>
    </lineage>
</organism>
<dbReference type="PATRIC" id="fig|358396.7.peg.1673"/>
<evidence type="ECO:0000313" key="9">
    <source>
        <dbReference type="EMBL" id="EMA33996.1"/>
    </source>
</evidence>
<feature type="region of interest" description="Disordered" evidence="6">
    <location>
        <begin position="1"/>
        <end position="35"/>
    </location>
</feature>
<sequence length="471" mass="49384">MTVDETDADPDADADRTAADGSGAAPASPLEGAAAVTESRPRWQVDLGYIVLTTIGIYALITALGLLTGLGFGGVFRQLQTVTFLAAAYALVVLALNLHWGYTGLFNIGVAGFMAVGAYGMAILTAPTEGTTTPGLGLPMWVGIPVGVALAGLVGLIVVLPALRIRADYFAIVTLAFAEVIRLTINSGALADVDAFGRQLGTGGGRGINFPLLEHAIPRWVLYEGGDPAQGATFVGVQVLTVTNRLGIERTVVESAIYTSVLVGLVAIVFVLSVRTANSPFGRLLKGIREDELATKSLGKNTDLVKIKVFVLGCAIMGLAGIFWQGRNGYVDPDAFLPIITFYIFIALIIGGSGSNTGSVVGALVFAGVLFEGPPYVQRIINQVIDLPRPTTIYDAVVALGSFDPLPLVGYTVGQLANLRFVLFGVILILLMIYRPDGLLGHRDEPASPLDLRAERPTDGPSSVDGGDDDE</sequence>
<feature type="region of interest" description="Disordered" evidence="6">
    <location>
        <begin position="445"/>
        <end position="471"/>
    </location>
</feature>
<feature type="transmembrane region" description="Helical" evidence="7">
    <location>
        <begin position="255"/>
        <end position="274"/>
    </location>
</feature>
<feature type="transmembrane region" description="Helical" evidence="7">
    <location>
        <begin position="305"/>
        <end position="324"/>
    </location>
</feature>
<dbReference type="Proteomes" id="UP000186547">
    <property type="component" value="Chromosome"/>
</dbReference>
<dbReference type="PANTHER" id="PTHR30482">
    <property type="entry name" value="HIGH-AFFINITY BRANCHED-CHAIN AMINO ACID TRANSPORT SYSTEM PERMEASE"/>
    <property type="match status" value="1"/>
</dbReference>
<dbReference type="PANTHER" id="PTHR30482:SF10">
    <property type="entry name" value="HIGH-AFFINITY BRANCHED-CHAIN AMINO ACID TRANSPORT PROTEIN BRAE"/>
    <property type="match status" value="1"/>
</dbReference>
<feature type="transmembrane region" description="Helical" evidence="7">
    <location>
        <begin position="47"/>
        <end position="67"/>
    </location>
</feature>
<gene>
    <name evidence="9" type="ORF">C445_08262</name>
    <name evidence="8" type="ORF">CHINAEXTREME_04995</name>
</gene>
<keyword evidence="10" id="KW-1185">Reference proteome</keyword>
<evidence type="ECO:0000256" key="4">
    <source>
        <dbReference type="ARBA" id="ARBA00022989"/>
    </source>
</evidence>
<feature type="transmembrane region" description="Helical" evidence="7">
    <location>
        <begin position="417"/>
        <end position="434"/>
    </location>
</feature>
<evidence type="ECO:0000256" key="1">
    <source>
        <dbReference type="ARBA" id="ARBA00004651"/>
    </source>
</evidence>
<reference evidence="8" key="3">
    <citation type="submission" date="2017-01" db="EMBL/GenBank/DDBJ databases">
        <authorList>
            <person name="Mah S.A."/>
            <person name="Swanson W.J."/>
            <person name="Moy G.W."/>
            <person name="Vacquier V.D."/>
        </authorList>
    </citation>
    <scope>NUCLEOTIDE SEQUENCE</scope>
    <source>
        <strain evidence="8">AJ5</strain>
    </source>
</reference>
<dbReference type="CDD" id="cd06581">
    <property type="entry name" value="TM_PBP1_LivM_like"/>
    <property type="match status" value="1"/>
</dbReference>
<dbReference type="EMBL" id="CP019285">
    <property type="protein sequence ID" value="APW97164.1"/>
    <property type="molecule type" value="Genomic_DNA"/>
</dbReference>
<name>M0LKE8_NATLA</name>
<comment type="subcellular location">
    <subcellularLocation>
        <location evidence="1">Cell membrane</location>
        <topology evidence="1">Multi-pass membrane protein</topology>
    </subcellularLocation>
</comment>
<reference evidence="9 10" key="2">
    <citation type="journal article" date="2014" name="PLoS Genet.">
        <title>Phylogenetically driven sequencing of extremely halophilic archaea reveals strategies for static and dynamic osmo-response.</title>
        <authorList>
            <person name="Becker E.A."/>
            <person name="Seitzer P.M."/>
            <person name="Tritt A."/>
            <person name="Larsen D."/>
            <person name="Krusor M."/>
            <person name="Yao A.I."/>
            <person name="Wu D."/>
            <person name="Madern D."/>
            <person name="Eisen J.A."/>
            <person name="Darling A.E."/>
            <person name="Facciotti M.T."/>
        </authorList>
    </citation>
    <scope>NUCLEOTIDE SEQUENCE [LARGE SCALE GENOMIC DNA]</scope>
    <source>
        <strain evidence="9 10">AJ5</strain>
    </source>
</reference>
<keyword evidence="5 7" id="KW-0472">Membrane</keyword>
<keyword evidence="4 7" id="KW-1133">Transmembrane helix</keyword>
<feature type="compositionally biased region" description="Basic and acidic residues" evidence="6">
    <location>
        <begin position="445"/>
        <end position="458"/>
    </location>
</feature>
<evidence type="ECO:0000256" key="3">
    <source>
        <dbReference type="ARBA" id="ARBA00022692"/>
    </source>
</evidence>
<evidence type="ECO:0000256" key="7">
    <source>
        <dbReference type="SAM" id="Phobius"/>
    </source>
</evidence>
<feature type="transmembrane region" description="Helical" evidence="7">
    <location>
        <begin position="79"/>
        <end position="98"/>
    </location>
</feature>
<dbReference type="STRING" id="358396.CHINAEXTREME_04995"/>
<dbReference type="InterPro" id="IPR001851">
    <property type="entry name" value="ABC_transp_permease"/>
</dbReference>
<feature type="compositionally biased region" description="Acidic residues" evidence="6">
    <location>
        <begin position="1"/>
        <end position="12"/>
    </location>
</feature>
<feature type="transmembrane region" description="Helical" evidence="7">
    <location>
        <begin position="138"/>
        <end position="160"/>
    </location>
</feature>
<keyword evidence="3 7" id="KW-0812">Transmembrane</keyword>
<dbReference type="Pfam" id="PF02653">
    <property type="entry name" value="BPD_transp_2"/>
    <property type="match status" value="1"/>
</dbReference>
<evidence type="ECO:0000256" key="6">
    <source>
        <dbReference type="SAM" id="MobiDB-lite"/>
    </source>
</evidence>
<dbReference type="InterPro" id="IPR043428">
    <property type="entry name" value="LivM-like"/>
</dbReference>
<dbReference type="Proteomes" id="UP000011555">
    <property type="component" value="Unassembled WGS sequence"/>
</dbReference>
<evidence type="ECO:0000256" key="2">
    <source>
        <dbReference type="ARBA" id="ARBA00022475"/>
    </source>
</evidence>
<keyword evidence="2" id="KW-1003">Cell membrane</keyword>
<feature type="transmembrane region" description="Helical" evidence="7">
    <location>
        <begin position="344"/>
        <end position="371"/>
    </location>
</feature>
<evidence type="ECO:0000313" key="11">
    <source>
        <dbReference type="Proteomes" id="UP000186547"/>
    </source>
</evidence>
<feature type="compositionally biased region" description="Low complexity" evidence="6">
    <location>
        <begin position="19"/>
        <end position="35"/>
    </location>
</feature>
<dbReference type="RefSeq" id="WP_007141377.1">
    <property type="nucleotide sequence ID" value="NZ_AOLZ01000033.1"/>
</dbReference>
<accession>M0LKE8</accession>
<proteinExistence type="predicted"/>
<dbReference type="EMBL" id="AOLZ01000033">
    <property type="protein sequence ID" value="EMA33996.1"/>
    <property type="molecule type" value="Genomic_DNA"/>
</dbReference>
<reference evidence="8 11" key="1">
    <citation type="journal article" date="2011" name="J. Bacteriol.">
        <title>Genome sequence of Halobiforma lacisalsi AJ5, an extremely halophilic archaeon which harbors a bop gene.</title>
        <authorList>
            <person name="Jiang X."/>
            <person name="Wang S."/>
            <person name="Cheng H."/>
            <person name="Huo Y."/>
            <person name="Zhang X."/>
            <person name="Zhu X."/>
            <person name="Han X."/>
            <person name="Ni P."/>
            <person name="Wu M."/>
        </authorList>
    </citation>
    <scope>NUCLEOTIDE SEQUENCE [LARGE SCALE GENOMIC DNA]</scope>
    <source>
        <strain evidence="8 11">AJ5</strain>
    </source>
</reference>
<dbReference type="KEGG" id="hlc:CHINAEXTREME04995"/>
<dbReference type="GO" id="GO:0005886">
    <property type="term" value="C:plasma membrane"/>
    <property type="evidence" value="ECO:0007669"/>
    <property type="project" value="UniProtKB-SubCell"/>
</dbReference>
<dbReference type="GeneID" id="30920457"/>
<feature type="transmembrane region" description="Helical" evidence="7">
    <location>
        <begin position="105"/>
        <end position="126"/>
    </location>
</feature>
<dbReference type="GO" id="GO:0015658">
    <property type="term" value="F:branched-chain amino acid transmembrane transporter activity"/>
    <property type="evidence" value="ECO:0007669"/>
    <property type="project" value="InterPro"/>
</dbReference>
<feature type="transmembrane region" description="Helical" evidence="7">
    <location>
        <begin position="167"/>
        <end position="185"/>
    </location>
</feature>
<evidence type="ECO:0000313" key="10">
    <source>
        <dbReference type="Proteomes" id="UP000011555"/>
    </source>
</evidence>
<dbReference type="AlphaFoldDB" id="M0LKE8"/>
<dbReference type="eggNOG" id="arCOG01273">
    <property type="taxonomic scope" value="Archaea"/>
</dbReference>
<protein>
    <submittedName>
        <fullName evidence="8">Branched-chain amino acid ABC transporter permease</fullName>
    </submittedName>
    <submittedName>
        <fullName evidence="9">Inner-membrane translocator</fullName>
    </submittedName>
</protein>